<evidence type="ECO:0000313" key="2">
    <source>
        <dbReference type="EMBL" id="GAA4289821.1"/>
    </source>
</evidence>
<gene>
    <name evidence="2" type="ORF">GCM10023161_33240</name>
</gene>
<comment type="caution">
    <text evidence="2">The sequence shown here is derived from an EMBL/GenBank/DDBJ whole genome shotgun (WGS) entry which is preliminary data.</text>
</comment>
<evidence type="ECO:0000313" key="3">
    <source>
        <dbReference type="Proteomes" id="UP001501417"/>
    </source>
</evidence>
<name>A0ABP8EZ15_9MYCO</name>
<feature type="chain" id="PRO_5045277726" description="Secreted protein" evidence="1">
    <location>
        <begin position="40"/>
        <end position="128"/>
    </location>
</feature>
<keyword evidence="1" id="KW-0732">Signal</keyword>
<dbReference type="EMBL" id="BAABGF010000039">
    <property type="protein sequence ID" value="GAA4289821.1"/>
    <property type="molecule type" value="Genomic_DNA"/>
</dbReference>
<evidence type="ECO:0000256" key="1">
    <source>
        <dbReference type="SAM" id="SignalP"/>
    </source>
</evidence>
<proteinExistence type="predicted"/>
<protein>
    <recommendedName>
        <fullName evidence="4">Secreted protein</fullName>
    </recommendedName>
</protein>
<accession>A0ABP8EZ15</accession>
<sequence length="128" mass="13369">MGSVAIRRLCAYGMNKKWMAGALLTAGIGAGLAAGAAQADPYGHVGGNCPAGHTCGQWCPGERVPDNFISWDMGVCHLYYYDYRGVVDADTGAVYGWPGGPINATPRAPAGPPNFNCGLFWCPVPPHA</sequence>
<organism evidence="2 3">
    <name type="scientific">Mycobacterium paraffinicum</name>
    <dbReference type="NCBI Taxonomy" id="53378"/>
    <lineage>
        <taxon>Bacteria</taxon>
        <taxon>Bacillati</taxon>
        <taxon>Actinomycetota</taxon>
        <taxon>Actinomycetes</taxon>
        <taxon>Mycobacteriales</taxon>
        <taxon>Mycobacteriaceae</taxon>
        <taxon>Mycobacterium</taxon>
    </lineage>
</organism>
<reference evidence="3" key="1">
    <citation type="journal article" date="2019" name="Int. J. Syst. Evol. Microbiol.">
        <title>The Global Catalogue of Microorganisms (GCM) 10K type strain sequencing project: providing services to taxonomists for standard genome sequencing and annotation.</title>
        <authorList>
            <consortium name="The Broad Institute Genomics Platform"/>
            <consortium name="The Broad Institute Genome Sequencing Center for Infectious Disease"/>
            <person name="Wu L."/>
            <person name="Ma J."/>
        </authorList>
    </citation>
    <scope>NUCLEOTIDE SEQUENCE [LARGE SCALE GENOMIC DNA]</scope>
    <source>
        <strain evidence="3">JCM 17782</strain>
    </source>
</reference>
<keyword evidence="3" id="KW-1185">Reference proteome</keyword>
<feature type="signal peptide" evidence="1">
    <location>
        <begin position="1"/>
        <end position="39"/>
    </location>
</feature>
<evidence type="ECO:0008006" key="4">
    <source>
        <dbReference type="Google" id="ProtNLM"/>
    </source>
</evidence>
<dbReference type="Proteomes" id="UP001501417">
    <property type="component" value="Unassembled WGS sequence"/>
</dbReference>